<dbReference type="GO" id="GO:0045489">
    <property type="term" value="P:pectin biosynthetic process"/>
    <property type="evidence" value="ECO:0007669"/>
    <property type="project" value="UniProtKB-UniPathway"/>
</dbReference>
<comment type="pathway">
    <text evidence="1">Glycan metabolism; pectin biosynthesis.</text>
</comment>
<dbReference type="SUPFAM" id="SSF53448">
    <property type="entry name" value="Nucleotide-diphospho-sugar transferases"/>
    <property type="match status" value="1"/>
</dbReference>
<sequence length="825" mass="93777">MRLYISPGMRRITISSSLRHSDSVRLKVHSTWSYRRLFVFLLLSAFVVPLVFISAALIMLEDPTACKTEDCLYIGGRPILHPKFKILKKVQEDLERRDLNPFVEKQLDPQAMREWDREWDDGEKKQQQPVVVPVETPATLADLIELAKKSKLGTEAIISMMKAMVQKEEEKVKMAKLQRSIFRHFASKGVPKGLHCLSLRLTDEYANNPDVQQPLPPPDKIDRLTDNSLHHYVLITDNVLAASVVVASVVQNAVNKSKVVMHVITDEITFGAISGWFAMKANYMGDATIDVKSIQQISRAVRLSFPVSSWLDSSLQLQAHLYGYQAVEEELMDPPAPLETSTTTEAKHARFTPWMSQLRMYMPEVFPGLDKIVFLDDDVAVQSDLSGLWDIPMEGKVNGAVETCRTGDVMLTSKRFKSYLNFSHPVIAQNFNPEECAWAYGMNIFDLKSWRRSNITKVYLEWQKRNEEENMRLWRLGTLPPALIAFRGHVKPLSSRWHLLGLGYQPGVNLRAIEKAAVIHYNGPAKPWLDMAILDFKPFWTKYVEFDDEFVADGYAWRAMRLSSGDVPAARCTCKEPTCSSMFIHMQARLGCGTITMMPCADAMSNLYVCDIWSSALRMIICNGHHRRDGGAGGDGDADAVDVDVFSTSFQQLPDRIAWYRWLETQHPLDSGIRPLTRQGTSARVGDHSLAQEEHHNADVRKRNFTMQTYAGGTSQCRCDADECRRNITMQLQCRRAHLEHHNAVAISDTRRRNMTMPLQCRCAQEERHNAVAIQMCAGLTSQCRCNGDVCRRNSTMRLLCRRTEEVVHNQQLLSVLQRLSRIVA</sequence>
<accession>A0A388L771</accession>
<dbReference type="UniPathway" id="UPA00845"/>
<reference evidence="5 6" key="1">
    <citation type="journal article" date="2018" name="Cell">
        <title>The Chara Genome: Secondary Complexity and Implications for Plant Terrestrialization.</title>
        <authorList>
            <person name="Nishiyama T."/>
            <person name="Sakayama H."/>
            <person name="Vries J.D."/>
            <person name="Buschmann H."/>
            <person name="Saint-Marcoux D."/>
            <person name="Ullrich K.K."/>
            <person name="Haas F.B."/>
            <person name="Vanderstraeten L."/>
            <person name="Becker D."/>
            <person name="Lang D."/>
            <person name="Vosolsobe S."/>
            <person name="Rombauts S."/>
            <person name="Wilhelmsson P.K.I."/>
            <person name="Janitza P."/>
            <person name="Kern R."/>
            <person name="Heyl A."/>
            <person name="Rumpler F."/>
            <person name="Villalobos L.I.A.C."/>
            <person name="Clay J.M."/>
            <person name="Skokan R."/>
            <person name="Toyoda A."/>
            <person name="Suzuki Y."/>
            <person name="Kagoshima H."/>
            <person name="Schijlen E."/>
            <person name="Tajeshwar N."/>
            <person name="Catarino B."/>
            <person name="Hetherington A.J."/>
            <person name="Saltykova A."/>
            <person name="Bonnot C."/>
            <person name="Breuninger H."/>
            <person name="Symeonidi A."/>
            <person name="Radhakrishnan G.V."/>
            <person name="Van Nieuwerburgh F."/>
            <person name="Deforce D."/>
            <person name="Chang C."/>
            <person name="Karol K.G."/>
            <person name="Hedrich R."/>
            <person name="Ulvskov P."/>
            <person name="Glockner G."/>
            <person name="Delwiche C.F."/>
            <person name="Petrasek J."/>
            <person name="Van de Peer Y."/>
            <person name="Friml J."/>
            <person name="Beilby M."/>
            <person name="Dolan L."/>
            <person name="Kohara Y."/>
            <person name="Sugano S."/>
            <person name="Fujiyama A."/>
            <person name="Delaux P.-M."/>
            <person name="Quint M."/>
            <person name="TheiBen G."/>
            <person name="Hagemann M."/>
            <person name="Harholt J."/>
            <person name="Dunand C."/>
            <person name="Zachgo S."/>
            <person name="Langdale J."/>
            <person name="Maumus F."/>
            <person name="Straeten D.V.D."/>
            <person name="Gould S.B."/>
            <person name="Rensing S.A."/>
        </authorList>
    </citation>
    <scope>NUCLEOTIDE SEQUENCE [LARGE SCALE GENOMIC DNA]</scope>
    <source>
        <strain evidence="5 6">S276</strain>
    </source>
</reference>
<name>A0A388L771_CHABU</name>
<comment type="caution">
    <text evidence="5">The sequence shown here is derived from an EMBL/GenBank/DDBJ whole genome shotgun (WGS) entry which is preliminary data.</text>
</comment>
<evidence type="ECO:0000256" key="3">
    <source>
        <dbReference type="ARBA" id="ARBA00022676"/>
    </source>
</evidence>
<evidence type="ECO:0000256" key="2">
    <source>
        <dbReference type="ARBA" id="ARBA00006351"/>
    </source>
</evidence>
<dbReference type="InterPro" id="IPR029993">
    <property type="entry name" value="GAUT"/>
</dbReference>
<evidence type="ECO:0000313" key="5">
    <source>
        <dbReference type="EMBL" id="GBG78146.1"/>
    </source>
</evidence>
<proteinExistence type="inferred from homology"/>
<keyword evidence="6" id="KW-1185">Reference proteome</keyword>
<evidence type="ECO:0000313" key="6">
    <source>
        <dbReference type="Proteomes" id="UP000265515"/>
    </source>
</evidence>
<dbReference type="PANTHER" id="PTHR32116">
    <property type="entry name" value="GALACTURONOSYLTRANSFERASE 4-RELATED"/>
    <property type="match status" value="1"/>
</dbReference>
<dbReference type="EMBL" id="BFEA01000287">
    <property type="protein sequence ID" value="GBG78146.1"/>
    <property type="molecule type" value="Genomic_DNA"/>
</dbReference>
<keyword evidence="4" id="KW-0472">Membrane</keyword>
<evidence type="ECO:0008006" key="7">
    <source>
        <dbReference type="Google" id="ProtNLM"/>
    </source>
</evidence>
<dbReference type="Pfam" id="PF01501">
    <property type="entry name" value="Glyco_transf_8"/>
    <property type="match status" value="1"/>
</dbReference>
<dbReference type="InterPro" id="IPR002495">
    <property type="entry name" value="Glyco_trans_8"/>
</dbReference>
<dbReference type="STRING" id="69332.A0A388L771"/>
<dbReference type="OrthoDB" id="411524at2759"/>
<feature type="transmembrane region" description="Helical" evidence="4">
    <location>
        <begin position="37"/>
        <end position="60"/>
    </location>
</feature>
<dbReference type="Proteomes" id="UP000265515">
    <property type="component" value="Unassembled WGS sequence"/>
</dbReference>
<protein>
    <recommendedName>
        <fullName evidence="7">Hexosyltransferase</fullName>
    </recommendedName>
</protein>
<dbReference type="AlphaFoldDB" id="A0A388L771"/>
<evidence type="ECO:0000256" key="1">
    <source>
        <dbReference type="ARBA" id="ARBA00004877"/>
    </source>
</evidence>
<keyword evidence="4" id="KW-0812">Transmembrane</keyword>
<dbReference type="PANTHER" id="PTHR32116:SF27">
    <property type="entry name" value="GALACTURONOSYLTRANSFERASE 13-RELATED"/>
    <property type="match status" value="1"/>
</dbReference>
<dbReference type="InterPro" id="IPR029044">
    <property type="entry name" value="Nucleotide-diphossugar_trans"/>
</dbReference>
<keyword evidence="3" id="KW-0808">Transferase</keyword>
<gene>
    <name evidence="5" type="ORF">CBR_g26182</name>
</gene>
<dbReference type="GO" id="GO:0047262">
    <property type="term" value="F:polygalacturonate 4-alpha-galacturonosyltransferase activity"/>
    <property type="evidence" value="ECO:0007669"/>
    <property type="project" value="InterPro"/>
</dbReference>
<keyword evidence="4" id="KW-1133">Transmembrane helix</keyword>
<comment type="similarity">
    <text evidence="2">Belongs to the glycosyltransferase 8 family.</text>
</comment>
<organism evidence="5 6">
    <name type="scientific">Chara braunii</name>
    <name type="common">Braun's stonewort</name>
    <dbReference type="NCBI Taxonomy" id="69332"/>
    <lineage>
        <taxon>Eukaryota</taxon>
        <taxon>Viridiplantae</taxon>
        <taxon>Streptophyta</taxon>
        <taxon>Charophyceae</taxon>
        <taxon>Charales</taxon>
        <taxon>Characeae</taxon>
        <taxon>Chara</taxon>
    </lineage>
</organism>
<evidence type="ECO:0000256" key="4">
    <source>
        <dbReference type="SAM" id="Phobius"/>
    </source>
</evidence>
<dbReference type="Gramene" id="GBG78146">
    <property type="protein sequence ID" value="GBG78146"/>
    <property type="gene ID" value="CBR_g26182"/>
</dbReference>
<dbReference type="Gene3D" id="3.90.550.10">
    <property type="entry name" value="Spore Coat Polysaccharide Biosynthesis Protein SpsA, Chain A"/>
    <property type="match status" value="1"/>
</dbReference>
<keyword evidence="3" id="KW-0328">Glycosyltransferase</keyword>